<gene>
    <name evidence="2" type="ORF">L0P57_07980</name>
</gene>
<keyword evidence="3" id="KW-1185">Reference proteome</keyword>
<evidence type="ECO:0000313" key="2">
    <source>
        <dbReference type="EMBL" id="MCG4610871.1"/>
    </source>
</evidence>
<name>A0ABS9MJ83_9FIRM</name>
<dbReference type="RefSeq" id="WP_237966772.1">
    <property type="nucleotide sequence ID" value="NZ_JAKNHQ010000009.1"/>
</dbReference>
<protein>
    <submittedName>
        <fullName evidence="2">Stp1/IreP family PP2C-type Ser/Thr phosphatase</fullName>
    </submittedName>
</protein>
<dbReference type="InterPro" id="IPR015655">
    <property type="entry name" value="PP2C"/>
</dbReference>
<organism evidence="2 3">
    <name type="scientific">Anaeromassilibacillus senegalensis</name>
    <dbReference type="NCBI Taxonomy" id="1673717"/>
    <lineage>
        <taxon>Bacteria</taxon>
        <taxon>Bacillati</taxon>
        <taxon>Bacillota</taxon>
        <taxon>Clostridia</taxon>
        <taxon>Eubacteriales</taxon>
        <taxon>Acutalibacteraceae</taxon>
        <taxon>Anaeromassilibacillus</taxon>
    </lineage>
</organism>
<dbReference type="PROSITE" id="PS51746">
    <property type="entry name" value="PPM_2"/>
    <property type="match status" value="1"/>
</dbReference>
<dbReference type="SMART" id="SM00332">
    <property type="entry name" value="PP2Cc"/>
    <property type="match status" value="1"/>
</dbReference>
<sequence>MLQIYMKTDIGLVRHSNQDAVKAGVLSGNTAWAVVCDGMGGANGGNIASALAVDLISEQILSSGSEHITDQSIKNLMISAIYNANVAIYDRAMADETLAGMGTTVVAAIVSGGVAHIAHAGDSRAYLLTREGLRQITTDHSMVQELVNSGDLTTQQARRHPQKNIITRALGVESGIEIDYCECKFSGDDLLLLCTDGLTNYVEEEQIERLARELEARLLPDRLIALAKSGGGGDNVTVAVIRH</sequence>
<dbReference type="InterPro" id="IPR036457">
    <property type="entry name" value="PPM-type-like_dom_sf"/>
</dbReference>
<dbReference type="Pfam" id="PF13672">
    <property type="entry name" value="PP2C_2"/>
    <property type="match status" value="1"/>
</dbReference>
<dbReference type="SMART" id="SM00331">
    <property type="entry name" value="PP2C_SIG"/>
    <property type="match status" value="1"/>
</dbReference>
<evidence type="ECO:0000313" key="3">
    <source>
        <dbReference type="Proteomes" id="UP001298681"/>
    </source>
</evidence>
<dbReference type="PANTHER" id="PTHR13832:SF827">
    <property type="entry name" value="PROTEIN PHOSPHATASE 1L"/>
    <property type="match status" value="1"/>
</dbReference>
<comment type="caution">
    <text evidence="2">The sequence shown here is derived from an EMBL/GenBank/DDBJ whole genome shotgun (WGS) entry which is preliminary data.</text>
</comment>
<dbReference type="SUPFAM" id="SSF81606">
    <property type="entry name" value="PP2C-like"/>
    <property type="match status" value="1"/>
</dbReference>
<dbReference type="EMBL" id="JAKNHQ010000009">
    <property type="protein sequence ID" value="MCG4610871.1"/>
    <property type="molecule type" value="Genomic_DNA"/>
</dbReference>
<dbReference type="CDD" id="cd00143">
    <property type="entry name" value="PP2Cc"/>
    <property type="match status" value="1"/>
</dbReference>
<reference evidence="2 3" key="1">
    <citation type="submission" date="2022-01" db="EMBL/GenBank/DDBJ databases">
        <title>Collection of gut derived symbiotic bacterial strains cultured from healthy donors.</title>
        <authorList>
            <person name="Lin H."/>
            <person name="Kohout C."/>
            <person name="Waligurski E."/>
            <person name="Pamer E.G."/>
        </authorList>
    </citation>
    <scope>NUCLEOTIDE SEQUENCE [LARGE SCALE GENOMIC DNA]</scope>
    <source>
        <strain evidence="2 3">DFI.7.58</strain>
    </source>
</reference>
<dbReference type="NCBIfam" id="NF033484">
    <property type="entry name" value="Stp1_PP2C_phos"/>
    <property type="match status" value="1"/>
</dbReference>
<feature type="domain" description="PPM-type phosphatase" evidence="1">
    <location>
        <begin position="3"/>
        <end position="243"/>
    </location>
</feature>
<dbReference type="InterPro" id="IPR001932">
    <property type="entry name" value="PPM-type_phosphatase-like_dom"/>
</dbReference>
<dbReference type="Proteomes" id="UP001298681">
    <property type="component" value="Unassembled WGS sequence"/>
</dbReference>
<proteinExistence type="predicted"/>
<dbReference type="PANTHER" id="PTHR13832">
    <property type="entry name" value="PROTEIN PHOSPHATASE 2C"/>
    <property type="match status" value="1"/>
</dbReference>
<dbReference type="Gene3D" id="3.60.40.10">
    <property type="entry name" value="PPM-type phosphatase domain"/>
    <property type="match status" value="1"/>
</dbReference>
<accession>A0ABS9MJ83</accession>
<evidence type="ECO:0000259" key="1">
    <source>
        <dbReference type="PROSITE" id="PS51746"/>
    </source>
</evidence>